<evidence type="ECO:0000256" key="2">
    <source>
        <dbReference type="SAM" id="Phobius"/>
    </source>
</evidence>
<feature type="compositionally biased region" description="Basic and acidic residues" evidence="1">
    <location>
        <begin position="184"/>
        <end position="202"/>
    </location>
</feature>
<dbReference type="AlphaFoldDB" id="A0A0D2H7J4"/>
<keyword evidence="2" id="KW-0812">Transmembrane</keyword>
<dbReference type="Proteomes" id="UP000053029">
    <property type="component" value="Unassembled WGS sequence"/>
</dbReference>
<accession>A0A0D2H7J4</accession>
<proteinExistence type="predicted"/>
<dbReference type="OrthoDB" id="5423884at2759"/>
<evidence type="ECO:0000313" key="4">
    <source>
        <dbReference type="Proteomes" id="UP000053029"/>
    </source>
</evidence>
<keyword evidence="2" id="KW-0472">Membrane</keyword>
<feature type="compositionally biased region" description="Basic and acidic residues" evidence="1">
    <location>
        <begin position="212"/>
        <end position="221"/>
    </location>
</feature>
<dbReference type="VEuPathDB" id="FungiDB:Z517_07220"/>
<evidence type="ECO:0000313" key="3">
    <source>
        <dbReference type="EMBL" id="KIW80604.1"/>
    </source>
</evidence>
<dbReference type="HOGENOM" id="CLU_087045_1_0_1"/>
<gene>
    <name evidence="3" type="ORF">Z517_07220</name>
</gene>
<reference evidence="3 4" key="1">
    <citation type="submission" date="2015-01" db="EMBL/GenBank/DDBJ databases">
        <title>The Genome Sequence of Fonsecaea pedrosoi CBS 271.37.</title>
        <authorList>
            <consortium name="The Broad Institute Genomics Platform"/>
            <person name="Cuomo C."/>
            <person name="de Hoog S."/>
            <person name="Gorbushina A."/>
            <person name="Stielow B."/>
            <person name="Teixiera M."/>
            <person name="Abouelleil A."/>
            <person name="Chapman S.B."/>
            <person name="Priest M."/>
            <person name="Young S.K."/>
            <person name="Wortman J."/>
            <person name="Nusbaum C."/>
            <person name="Birren B."/>
        </authorList>
    </citation>
    <scope>NUCLEOTIDE SEQUENCE [LARGE SCALE GENOMIC DNA]</scope>
    <source>
        <strain evidence="3 4">CBS 271.37</strain>
    </source>
</reference>
<sequence>MAPTSYIRSVSGSSQHLRAVVSRSVSSSFEAAASPKSSLITTSRTSVASFFALILKEVLQFSKRTLLTSSDPSKPSRRDLVQPVFIQPSPHLEKRQSAVLAIPTTYAGLNSGPAPGALVGIVLGSVGGFILILYIILSLFRFSGWGGGGAVVAEEVIRHHRRRPSRSSPSSRSHSQPMSHASTHRPERMREETVIVEEHFDPSVEEDIVEVIEEHSPERSPPRKSNRRSGFRTVDPAEFGGGGRPMRKVSRR</sequence>
<feature type="region of interest" description="Disordered" evidence="1">
    <location>
        <begin position="159"/>
        <end position="252"/>
    </location>
</feature>
<name>A0A0D2H7J4_9EURO</name>
<protein>
    <submittedName>
        <fullName evidence="3">Uncharacterized protein</fullName>
    </submittedName>
</protein>
<feature type="transmembrane region" description="Helical" evidence="2">
    <location>
        <begin position="117"/>
        <end position="137"/>
    </location>
</feature>
<evidence type="ECO:0000256" key="1">
    <source>
        <dbReference type="SAM" id="MobiDB-lite"/>
    </source>
</evidence>
<organism evidence="3 4">
    <name type="scientific">Fonsecaea pedrosoi CBS 271.37</name>
    <dbReference type="NCBI Taxonomy" id="1442368"/>
    <lineage>
        <taxon>Eukaryota</taxon>
        <taxon>Fungi</taxon>
        <taxon>Dikarya</taxon>
        <taxon>Ascomycota</taxon>
        <taxon>Pezizomycotina</taxon>
        <taxon>Eurotiomycetes</taxon>
        <taxon>Chaetothyriomycetidae</taxon>
        <taxon>Chaetothyriales</taxon>
        <taxon>Herpotrichiellaceae</taxon>
        <taxon>Fonsecaea</taxon>
    </lineage>
</organism>
<dbReference type="EMBL" id="KN846972">
    <property type="protein sequence ID" value="KIW80604.1"/>
    <property type="molecule type" value="Genomic_DNA"/>
</dbReference>
<keyword evidence="4" id="KW-1185">Reference proteome</keyword>
<dbReference type="RefSeq" id="XP_013284412.1">
    <property type="nucleotide sequence ID" value="XM_013428958.1"/>
</dbReference>
<keyword evidence="2" id="KW-1133">Transmembrane helix</keyword>
<feature type="compositionally biased region" description="Low complexity" evidence="1">
    <location>
        <begin position="166"/>
        <end position="175"/>
    </location>
</feature>
<dbReference type="GeneID" id="25306710"/>